<organism evidence="2">
    <name type="scientific">Amphimedon queenslandica</name>
    <name type="common">Sponge</name>
    <dbReference type="NCBI Taxonomy" id="400682"/>
    <lineage>
        <taxon>Eukaryota</taxon>
        <taxon>Metazoa</taxon>
        <taxon>Porifera</taxon>
        <taxon>Demospongiae</taxon>
        <taxon>Heteroscleromorpha</taxon>
        <taxon>Haplosclerida</taxon>
        <taxon>Niphatidae</taxon>
        <taxon>Amphimedon</taxon>
    </lineage>
</organism>
<accession>A0A1X7VEJ2</accession>
<dbReference type="AlphaFoldDB" id="A0A1X7VEJ2"/>
<feature type="signal peptide" evidence="1">
    <location>
        <begin position="1"/>
        <end position="16"/>
    </location>
</feature>
<dbReference type="EnsemblMetazoa" id="Aqu2.1.38423_001">
    <property type="protein sequence ID" value="Aqu2.1.38423_001"/>
    <property type="gene ID" value="Aqu2.1.38423"/>
</dbReference>
<evidence type="ECO:0000256" key="1">
    <source>
        <dbReference type="SAM" id="SignalP"/>
    </source>
</evidence>
<protein>
    <submittedName>
        <fullName evidence="2">Uncharacterized protein</fullName>
    </submittedName>
</protein>
<dbReference type="InParanoid" id="A0A1X7VEJ2"/>
<evidence type="ECO:0000313" key="2">
    <source>
        <dbReference type="EnsemblMetazoa" id="Aqu2.1.38423_001"/>
    </source>
</evidence>
<sequence>MSPIFLFASLLVVAYAQHPLPDVYTAEETCECAKKLNKALVDSLKGCVEATDALMNCEEGKALPPVNIEWMLQVKMEADSCSCAKKVTKPLTESLDGCIDAVKQIHECNNPA</sequence>
<proteinExistence type="predicted"/>
<name>A0A1X7VEJ2_AMPQE</name>
<feature type="chain" id="PRO_5010881441" evidence="1">
    <location>
        <begin position="17"/>
        <end position="112"/>
    </location>
</feature>
<keyword evidence="1" id="KW-0732">Signal</keyword>
<reference evidence="2" key="1">
    <citation type="submission" date="2017-05" db="UniProtKB">
        <authorList>
            <consortium name="EnsemblMetazoa"/>
        </authorList>
    </citation>
    <scope>IDENTIFICATION</scope>
</reference>